<gene>
    <name evidence="3" type="primary">rlpA</name>
    <name evidence="6" type="ORF">CDO51_07920</name>
</gene>
<comment type="similarity">
    <text evidence="3 4">Belongs to the RlpA family.</text>
</comment>
<protein>
    <recommendedName>
        <fullName evidence="3">Probable endolytic peptidoglycan transglycosylase RlpA</fullName>
        <ecNumber evidence="3">4.2.2.-</ecNumber>
    </recommendedName>
</protein>
<evidence type="ECO:0000256" key="4">
    <source>
        <dbReference type="RuleBase" id="RU003495"/>
    </source>
</evidence>
<accession>A0A226BX82</accession>
<dbReference type="GO" id="GO:0071555">
    <property type="term" value="P:cell wall organization"/>
    <property type="evidence" value="ECO:0007669"/>
    <property type="project" value="UniProtKB-KW"/>
</dbReference>
<dbReference type="EC" id="4.2.2.-" evidence="3"/>
<keyword evidence="2 3" id="KW-0961">Cell wall biogenesis/degradation</keyword>
<dbReference type="CDD" id="cd22268">
    <property type="entry name" value="DPBB_RlpA-like"/>
    <property type="match status" value="1"/>
</dbReference>
<dbReference type="InterPro" id="IPR009009">
    <property type="entry name" value="RlpA-like_DPBB"/>
</dbReference>
<evidence type="ECO:0000313" key="6">
    <source>
        <dbReference type="EMBL" id="OWZ83565.1"/>
    </source>
</evidence>
<dbReference type="InterPro" id="IPR012997">
    <property type="entry name" value="RplA"/>
</dbReference>
<dbReference type="HAMAP" id="MF_02071">
    <property type="entry name" value="RlpA"/>
    <property type="match status" value="1"/>
</dbReference>
<name>A0A226BX82_9FIRM</name>
<dbReference type="SUPFAM" id="SSF50685">
    <property type="entry name" value="Barwin-like endoglucanases"/>
    <property type="match status" value="1"/>
</dbReference>
<evidence type="ECO:0000256" key="3">
    <source>
        <dbReference type="HAMAP-Rule" id="MF_02071"/>
    </source>
</evidence>
<keyword evidence="1 3" id="KW-0456">Lyase</keyword>
<evidence type="ECO:0000259" key="5">
    <source>
        <dbReference type="Pfam" id="PF03330"/>
    </source>
</evidence>
<keyword evidence="6" id="KW-0449">Lipoprotein</keyword>
<sequence length="137" mass="15089">MTEALGIQVDWDGTNKHVLITTDNDINDNYIKDNDEHEVTETMNGTASWYGSDFHGSNTASGETYDKNALTAAHPTLPFGTNVRVTFKRTNESVIVRINDRGPFSPDRIIDLSKKAADTIGLKPHGLGEVTIEVLDK</sequence>
<dbReference type="InterPro" id="IPR036908">
    <property type="entry name" value="RlpA-like_sf"/>
</dbReference>
<dbReference type="AlphaFoldDB" id="A0A226BX82"/>
<dbReference type="Gene3D" id="2.40.40.10">
    <property type="entry name" value="RlpA-like domain"/>
    <property type="match status" value="1"/>
</dbReference>
<dbReference type="InterPro" id="IPR034718">
    <property type="entry name" value="RlpA"/>
</dbReference>
<evidence type="ECO:0000313" key="7">
    <source>
        <dbReference type="Proteomes" id="UP000214588"/>
    </source>
</evidence>
<dbReference type="PANTHER" id="PTHR34183:SF1">
    <property type="entry name" value="ENDOLYTIC PEPTIDOGLYCAN TRANSGLYCOSYLASE RLPA"/>
    <property type="match status" value="1"/>
</dbReference>
<feature type="domain" description="RlpA-like protein double-psi beta-barrel" evidence="5">
    <location>
        <begin position="43"/>
        <end position="131"/>
    </location>
</feature>
<evidence type="ECO:0000256" key="1">
    <source>
        <dbReference type="ARBA" id="ARBA00023239"/>
    </source>
</evidence>
<organism evidence="6 7">
    <name type="scientific">Natranaerobius trueperi</name>
    <dbReference type="NCBI Taxonomy" id="759412"/>
    <lineage>
        <taxon>Bacteria</taxon>
        <taxon>Bacillati</taxon>
        <taxon>Bacillota</taxon>
        <taxon>Clostridia</taxon>
        <taxon>Natranaerobiales</taxon>
        <taxon>Natranaerobiaceae</taxon>
        <taxon>Natranaerobius</taxon>
    </lineage>
</organism>
<comment type="function">
    <text evidence="3">Lytic transglycosylase with a strong preference for naked glycan strands that lack stem peptides.</text>
</comment>
<proteinExistence type="inferred from homology"/>
<reference evidence="6 7" key="1">
    <citation type="submission" date="2017-06" db="EMBL/GenBank/DDBJ databases">
        <title>Draft Genome Sequence of Natranaerobius trueperi halophilic, alkalithermophilic bacteria from soda lakes.</title>
        <authorList>
            <person name="Zhao B."/>
        </authorList>
    </citation>
    <scope>NUCLEOTIDE SEQUENCE [LARGE SCALE GENOMIC DNA]</scope>
    <source>
        <strain evidence="6 7">DSM 18760</strain>
    </source>
</reference>
<evidence type="ECO:0000256" key="2">
    <source>
        <dbReference type="ARBA" id="ARBA00023316"/>
    </source>
</evidence>
<keyword evidence="7" id="KW-1185">Reference proteome</keyword>
<dbReference type="PANTHER" id="PTHR34183">
    <property type="entry name" value="ENDOLYTIC PEPTIDOGLYCAN TRANSGLYCOSYLASE RLPA"/>
    <property type="match status" value="1"/>
</dbReference>
<dbReference type="Proteomes" id="UP000214588">
    <property type="component" value="Unassembled WGS sequence"/>
</dbReference>
<dbReference type="NCBIfam" id="TIGR00413">
    <property type="entry name" value="rlpA"/>
    <property type="match status" value="1"/>
</dbReference>
<dbReference type="GO" id="GO:0000270">
    <property type="term" value="P:peptidoglycan metabolic process"/>
    <property type="evidence" value="ECO:0007669"/>
    <property type="project" value="UniProtKB-UniRule"/>
</dbReference>
<dbReference type="Pfam" id="PF03330">
    <property type="entry name" value="DPBB_1"/>
    <property type="match status" value="1"/>
</dbReference>
<comment type="caution">
    <text evidence="6">The sequence shown here is derived from an EMBL/GenBank/DDBJ whole genome shotgun (WGS) entry which is preliminary data.</text>
</comment>
<dbReference type="GO" id="GO:0008932">
    <property type="term" value="F:lytic endotransglycosylase activity"/>
    <property type="evidence" value="ECO:0007669"/>
    <property type="project" value="UniProtKB-UniRule"/>
</dbReference>
<dbReference type="EMBL" id="NIQC01000016">
    <property type="protein sequence ID" value="OWZ83565.1"/>
    <property type="molecule type" value="Genomic_DNA"/>
</dbReference>